<protein>
    <recommendedName>
        <fullName evidence="10">L-ascorbate oxidase</fullName>
    </recommendedName>
</protein>
<dbReference type="CDD" id="cd13858">
    <property type="entry name" value="CuRO_1_tcLCC2_insect_like"/>
    <property type="match status" value="1"/>
</dbReference>
<dbReference type="Pfam" id="PF00394">
    <property type="entry name" value="Cu-oxidase"/>
    <property type="match status" value="1"/>
</dbReference>
<evidence type="ECO:0000313" key="9">
    <source>
        <dbReference type="Proteomes" id="UP001186944"/>
    </source>
</evidence>
<evidence type="ECO:0000259" key="7">
    <source>
        <dbReference type="Pfam" id="PF07732"/>
    </source>
</evidence>
<evidence type="ECO:0000259" key="5">
    <source>
        <dbReference type="Pfam" id="PF00394"/>
    </source>
</evidence>
<evidence type="ECO:0000256" key="3">
    <source>
        <dbReference type="ARBA" id="ARBA00023002"/>
    </source>
</evidence>
<proteinExistence type="inferred from homology"/>
<dbReference type="GO" id="GO:0005507">
    <property type="term" value="F:copper ion binding"/>
    <property type="evidence" value="ECO:0007669"/>
    <property type="project" value="InterPro"/>
</dbReference>
<evidence type="ECO:0000313" key="8">
    <source>
        <dbReference type="EMBL" id="KAK3101843.1"/>
    </source>
</evidence>
<organism evidence="8 9">
    <name type="scientific">Pinctada imbricata</name>
    <name type="common">Atlantic pearl-oyster</name>
    <name type="synonym">Pinctada martensii</name>
    <dbReference type="NCBI Taxonomy" id="66713"/>
    <lineage>
        <taxon>Eukaryota</taxon>
        <taxon>Metazoa</taxon>
        <taxon>Spiralia</taxon>
        <taxon>Lophotrochozoa</taxon>
        <taxon>Mollusca</taxon>
        <taxon>Bivalvia</taxon>
        <taxon>Autobranchia</taxon>
        <taxon>Pteriomorphia</taxon>
        <taxon>Pterioida</taxon>
        <taxon>Pterioidea</taxon>
        <taxon>Pteriidae</taxon>
        <taxon>Pinctada</taxon>
    </lineage>
</organism>
<dbReference type="GO" id="GO:0005886">
    <property type="term" value="C:plasma membrane"/>
    <property type="evidence" value="ECO:0007669"/>
    <property type="project" value="TreeGrafter"/>
</dbReference>
<dbReference type="GO" id="GO:0016491">
    <property type="term" value="F:oxidoreductase activity"/>
    <property type="evidence" value="ECO:0007669"/>
    <property type="project" value="UniProtKB-KW"/>
</dbReference>
<dbReference type="FunFam" id="2.60.40.420:FF:000045">
    <property type="entry name" value="Laccase 2"/>
    <property type="match status" value="1"/>
</dbReference>
<gene>
    <name evidence="8" type="ORF">FSP39_006762</name>
</gene>
<evidence type="ECO:0000259" key="6">
    <source>
        <dbReference type="Pfam" id="PF07731"/>
    </source>
</evidence>
<dbReference type="InterPro" id="IPR001117">
    <property type="entry name" value="Cu-oxidase_2nd"/>
</dbReference>
<dbReference type="GO" id="GO:0006826">
    <property type="term" value="P:iron ion transport"/>
    <property type="evidence" value="ECO:0007669"/>
    <property type="project" value="TreeGrafter"/>
</dbReference>
<comment type="similarity">
    <text evidence="1">Belongs to the multicopper oxidase family.</text>
</comment>
<dbReference type="CDD" id="cd13905">
    <property type="entry name" value="CuRO_3_tcLLC2_insect_like"/>
    <property type="match status" value="1"/>
</dbReference>
<keyword evidence="9" id="KW-1185">Reference proteome</keyword>
<accession>A0AA88YBK0</accession>
<sequence length="695" mass="78444">MPAHSQPASWRELPPGQACLSNTCRMGDSTCECFFTIEHRLTMMRESDRLLLRPNGGKIHDYRNENAFIDNEDVLTLDGVGSRLVISINRQYPGPEIKAYEGQTMILHVHNMMHTDTTSIHFHGIHQKNSAWSDGVAFLTQCPILPGQYFTYRFQLSQHGTYLYHSHIGDQRSMGLYGSFIVYPNTKSEDWLEHVVILQDWNHDDDPETLYQKMLYGTFNLETATAINPSLSIDNTAFSRFVFHSGIINGRGRFYNKSTHNEAPLTVYNVERYKEYRFRVISAATLFPFRVFVENHRNLTVVAADGFDITPIEVESFIIQPGERFDFILQANQYPKNYLLVAETLETQQSLAQSTSSYHAAEAIIRYTGTSVNDDNPPKAQETNCALERCKVLNCPFMYYPSSTYRDCVQLHSMSLSDPSLNISVLGGGDIEELFFNFAFPGDTDTPGSVNGRQFIHPSSPILSQYSVSSLTPCNDSLCNQDSICSCTYIEEIEKDKIYQFIISNIGVGRGWSHPIHLHGHSFYLLKIGFGNYRSDASFESETTDLRCSGTKQFCNSMSWANPTWTGNSVEGININNPILKDTVIVPSGGYVVIRFKADNPGPWFFHCHIDLHNTNGMGMVIDEARSFYTSRIPKGFPRCGNFAFDGTFKTGGPGGKASGKKGFLNYKVTYTLTVITVLWSMIRHSELWRFVAAG</sequence>
<evidence type="ECO:0008006" key="10">
    <source>
        <dbReference type="Google" id="ProtNLM"/>
    </source>
</evidence>
<dbReference type="SUPFAM" id="SSF49503">
    <property type="entry name" value="Cupredoxins"/>
    <property type="match status" value="3"/>
</dbReference>
<reference evidence="8" key="1">
    <citation type="submission" date="2019-08" db="EMBL/GenBank/DDBJ databases">
        <title>The improved chromosome-level genome for the pearl oyster Pinctada fucata martensii using PacBio sequencing and Hi-C.</title>
        <authorList>
            <person name="Zheng Z."/>
        </authorList>
    </citation>
    <scope>NUCLEOTIDE SEQUENCE</scope>
    <source>
        <strain evidence="8">ZZ-2019</strain>
        <tissue evidence="8">Adductor muscle</tissue>
    </source>
</reference>
<feature type="domain" description="Plastocyanin-like" evidence="5">
    <location>
        <begin position="194"/>
        <end position="369"/>
    </location>
</feature>
<evidence type="ECO:0000256" key="2">
    <source>
        <dbReference type="ARBA" id="ARBA00022723"/>
    </source>
</evidence>
<dbReference type="InterPro" id="IPR033138">
    <property type="entry name" value="Cu_oxidase_CS"/>
</dbReference>
<dbReference type="PANTHER" id="PTHR11709">
    <property type="entry name" value="MULTI-COPPER OXIDASE"/>
    <property type="match status" value="1"/>
</dbReference>
<keyword evidence="3" id="KW-0560">Oxidoreductase</keyword>
<evidence type="ECO:0000256" key="4">
    <source>
        <dbReference type="ARBA" id="ARBA00023008"/>
    </source>
</evidence>
<dbReference type="PANTHER" id="PTHR11709:SF394">
    <property type="entry name" value="FI03373P-RELATED"/>
    <property type="match status" value="1"/>
</dbReference>
<dbReference type="AlphaFoldDB" id="A0AA88YBK0"/>
<dbReference type="InterPro" id="IPR045087">
    <property type="entry name" value="Cu-oxidase_fam"/>
</dbReference>
<evidence type="ECO:0000256" key="1">
    <source>
        <dbReference type="ARBA" id="ARBA00010609"/>
    </source>
</evidence>
<dbReference type="EMBL" id="VSWD01000005">
    <property type="protein sequence ID" value="KAK3101843.1"/>
    <property type="molecule type" value="Genomic_DNA"/>
</dbReference>
<dbReference type="InterPro" id="IPR008972">
    <property type="entry name" value="Cupredoxin"/>
</dbReference>
<dbReference type="CDD" id="cd13884">
    <property type="entry name" value="CuRO_2_tcLCC_insect_like"/>
    <property type="match status" value="1"/>
</dbReference>
<dbReference type="InterPro" id="IPR011707">
    <property type="entry name" value="Cu-oxidase-like_N"/>
</dbReference>
<comment type="caution">
    <text evidence="8">The sequence shown here is derived from an EMBL/GenBank/DDBJ whole genome shotgun (WGS) entry which is preliminary data.</text>
</comment>
<dbReference type="InterPro" id="IPR002355">
    <property type="entry name" value="Cu_oxidase_Cu_BS"/>
</dbReference>
<keyword evidence="2" id="KW-0479">Metal-binding</keyword>
<dbReference type="PROSITE" id="PS00080">
    <property type="entry name" value="MULTICOPPER_OXIDASE2"/>
    <property type="match status" value="1"/>
</dbReference>
<feature type="domain" description="Plastocyanin-like" evidence="6">
    <location>
        <begin position="458"/>
        <end position="625"/>
    </location>
</feature>
<dbReference type="Pfam" id="PF07732">
    <property type="entry name" value="Cu-oxidase_3"/>
    <property type="match status" value="1"/>
</dbReference>
<dbReference type="Pfam" id="PF07731">
    <property type="entry name" value="Cu-oxidase_2"/>
    <property type="match status" value="1"/>
</dbReference>
<dbReference type="PROSITE" id="PS00079">
    <property type="entry name" value="MULTICOPPER_OXIDASE1"/>
    <property type="match status" value="2"/>
</dbReference>
<dbReference type="Proteomes" id="UP001186944">
    <property type="component" value="Unassembled WGS sequence"/>
</dbReference>
<feature type="domain" description="Plastocyanin-like" evidence="7">
    <location>
        <begin position="77"/>
        <end position="185"/>
    </location>
</feature>
<keyword evidence="4" id="KW-0186">Copper</keyword>
<dbReference type="InterPro" id="IPR011706">
    <property type="entry name" value="Cu-oxidase_C"/>
</dbReference>
<dbReference type="Gene3D" id="2.60.40.420">
    <property type="entry name" value="Cupredoxins - blue copper proteins"/>
    <property type="match status" value="3"/>
</dbReference>
<name>A0AA88YBK0_PINIB</name>